<evidence type="ECO:0000256" key="1">
    <source>
        <dbReference type="ARBA" id="ARBA00009156"/>
    </source>
</evidence>
<organism evidence="7 8">
    <name type="scientific">Paenibacillus psychroresistens</name>
    <dbReference type="NCBI Taxonomy" id="1778678"/>
    <lineage>
        <taxon>Bacteria</taxon>
        <taxon>Bacillati</taxon>
        <taxon>Bacillota</taxon>
        <taxon>Bacilli</taxon>
        <taxon>Bacillales</taxon>
        <taxon>Paenibacillaceae</taxon>
        <taxon>Paenibacillus</taxon>
    </lineage>
</organism>
<dbReference type="SUPFAM" id="SSF53067">
    <property type="entry name" value="Actin-like ATPase domain"/>
    <property type="match status" value="2"/>
</dbReference>
<evidence type="ECO:0000313" key="7">
    <source>
        <dbReference type="EMBL" id="QGQ95292.1"/>
    </source>
</evidence>
<proteinExistence type="inferred from homology"/>
<dbReference type="PROSITE" id="PS00445">
    <property type="entry name" value="FGGY_KINASES_2"/>
    <property type="match status" value="1"/>
</dbReference>
<dbReference type="Pfam" id="PF00370">
    <property type="entry name" value="FGGY_N"/>
    <property type="match status" value="1"/>
</dbReference>
<keyword evidence="3 4" id="KW-0418">Kinase</keyword>
<dbReference type="PIRSF" id="PIRSF000538">
    <property type="entry name" value="GlpK"/>
    <property type="match status" value="1"/>
</dbReference>
<accession>A0A6B8RIA6</accession>
<dbReference type="Gene3D" id="3.30.420.40">
    <property type="match status" value="2"/>
</dbReference>
<dbReference type="GO" id="GO:0005975">
    <property type="term" value="P:carbohydrate metabolic process"/>
    <property type="evidence" value="ECO:0007669"/>
    <property type="project" value="InterPro"/>
</dbReference>
<name>A0A6B8RIA6_9BACL</name>
<dbReference type="PROSITE" id="PS00933">
    <property type="entry name" value="FGGY_KINASES_1"/>
    <property type="match status" value="1"/>
</dbReference>
<comment type="similarity">
    <text evidence="1 4">Belongs to the FGGY kinase family.</text>
</comment>
<dbReference type="OrthoDB" id="9805576at2"/>
<dbReference type="PANTHER" id="PTHR43095:SF2">
    <property type="entry name" value="GLUCONOKINASE"/>
    <property type="match status" value="1"/>
</dbReference>
<dbReference type="Proteomes" id="UP000426246">
    <property type="component" value="Chromosome"/>
</dbReference>
<dbReference type="RefSeq" id="WP_155700309.1">
    <property type="nucleotide sequence ID" value="NZ_CP034235.1"/>
</dbReference>
<dbReference type="GO" id="GO:0016301">
    <property type="term" value="F:kinase activity"/>
    <property type="evidence" value="ECO:0007669"/>
    <property type="project" value="UniProtKB-KW"/>
</dbReference>
<dbReference type="InterPro" id="IPR018485">
    <property type="entry name" value="FGGY_C"/>
</dbReference>
<dbReference type="InterPro" id="IPR000577">
    <property type="entry name" value="Carb_kinase_FGGY"/>
</dbReference>
<dbReference type="CDD" id="cd07770">
    <property type="entry name" value="ASKHA_NBD_FGGY_GntK"/>
    <property type="match status" value="1"/>
</dbReference>
<evidence type="ECO:0000259" key="5">
    <source>
        <dbReference type="Pfam" id="PF00370"/>
    </source>
</evidence>
<keyword evidence="8" id="KW-1185">Reference proteome</keyword>
<dbReference type="InterPro" id="IPR050406">
    <property type="entry name" value="FGGY_Carb_Kinase"/>
</dbReference>
<dbReference type="PANTHER" id="PTHR43095">
    <property type="entry name" value="SUGAR KINASE"/>
    <property type="match status" value="1"/>
</dbReference>
<dbReference type="Pfam" id="PF02782">
    <property type="entry name" value="FGGY_C"/>
    <property type="match status" value="1"/>
</dbReference>
<dbReference type="KEGG" id="ppsc:EHS13_10515"/>
<gene>
    <name evidence="7" type="ORF">EHS13_10515</name>
</gene>
<keyword evidence="2 4" id="KW-0808">Transferase</keyword>
<evidence type="ECO:0000256" key="2">
    <source>
        <dbReference type="ARBA" id="ARBA00022679"/>
    </source>
</evidence>
<dbReference type="InterPro" id="IPR018483">
    <property type="entry name" value="Carb_kinase_FGGY_CS"/>
</dbReference>
<sequence>MQAVEKKYVVAVDIGTTSTKTLLVERSGSIRAEHSIGYGIISELPGRAEQNPAEIYEAVIAGIREVIASSRVQANEILCVSFSSAMHSLIAIDAQFNPLTQSIIWADSRAVLQADRLKKSTEGHEVYLRTGTPLHPMSPLTKLMWLKENEFVIFAKTAWFVGIKDYILAKLFGRVVMDYSIASGTGLFNLAALAWDAEAMRIAGVSADRLPEPVPTTYRLLGLDASEAKRMGIELDTPFVVGAADGVLANLGVGAYEPGIFSVSVGTSGAVRTVVSKPIADPKGRLFCYALTENAWVVGGAINNGGILFRWVRDVLATEEAAEARRQGLDPYDYLAALAEKVPAGSEGLLMLPMLTGERAPHWNANARGVFFGLSLTHGKAHMIRSVLEGVVYGLYSVAAALTEVVGPGKEIRASGGFARSIFWRQIMTDVWGMPLVVPDVIESSGLGAAYLGLIAMGEVSDFSGVQAWIQTGTAHTVDIGNNKVYGQLFPLYEQVYDRLKDSFDDIARFQNGE</sequence>
<feature type="domain" description="Carbohydrate kinase FGGY C-terminal" evidence="6">
    <location>
        <begin position="262"/>
        <end position="457"/>
    </location>
</feature>
<dbReference type="GO" id="GO:0016773">
    <property type="term" value="F:phosphotransferase activity, alcohol group as acceptor"/>
    <property type="evidence" value="ECO:0007669"/>
    <property type="project" value="InterPro"/>
</dbReference>
<protein>
    <submittedName>
        <fullName evidence="7">Gluconate kinase</fullName>
    </submittedName>
</protein>
<dbReference type="AlphaFoldDB" id="A0A6B8RIA6"/>
<evidence type="ECO:0000256" key="3">
    <source>
        <dbReference type="ARBA" id="ARBA00022777"/>
    </source>
</evidence>
<dbReference type="InterPro" id="IPR018484">
    <property type="entry name" value="FGGY_N"/>
</dbReference>
<dbReference type="EMBL" id="CP034235">
    <property type="protein sequence ID" value="QGQ95292.1"/>
    <property type="molecule type" value="Genomic_DNA"/>
</dbReference>
<evidence type="ECO:0000259" key="6">
    <source>
        <dbReference type="Pfam" id="PF02782"/>
    </source>
</evidence>
<evidence type="ECO:0000256" key="4">
    <source>
        <dbReference type="RuleBase" id="RU003733"/>
    </source>
</evidence>
<evidence type="ECO:0000313" key="8">
    <source>
        <dbReference type="Proteomes" id="UP000426246"/>
    </source>
</evidence>
<dbReference type="InterPro" id="IPR043129">
    <property type="entry name" value="ATPase_NBD"/>
</dbReference>
<reference evidence="8" key="1">
    <citation type="submission" date="2018-11" db="EMBL/GenBank/DDBJ databases">
        <title>Complete genome sequence of Paenibacillus sp. ML311-T8.</title>
        <authorList>
            <person name="Nam Y.-D."/>
            <person name="Kang J."/>
            <person name="Chung W.-H."/>
            <person name="Park Y.S."/>
        </authorList>
    </citation>
    <scope>NUCLEOTIDE SEQUENCE [LARGE SCALE GENOMIC DNA]</scope>
    <source>
        <strain evidence="8">ML311-T8</strain>
    </source>
</reference>
<feature type="domain" description="Carbohydrate kinase FGGY N-terminal" evidence="5">
    <location>
        <begin position="8"/>
        <end position="252"/>
    </location>
</feature>